<dbReference type="AlphaFoldDB" id="A0A8X6TWD8"/>
<dbReference type="CDD" id="cd00054">
    <property type="entry name" value="EGF_CA"/>
    <property type="match status" value="1"/>
</dbReference>
<gene>
    <name evidence="9" type="primary">X975_21322</name>
    <name evidence="9" type="ORF">NPIL_514971</name>
</gene>
<feature type="disulfide bond" evidence="6">
    <location>
        <begin position="330"/>
        <end position="339"/>
    </location>
</feature>
<evidence type="ECO:0000313" key="9">
    <source>
        <dbReference type="EMBL" id="GFT53866.1"/>
    </source>
</evidence>
<dbReference type="SUPFAM" id="SSF57196">
    <property type="entry name" value="EGF/Laminin"/>
    <property type="match status" value="1"/>
</dbReference>
<dbReference type="PROSITE" id="PS01186">
    <property type="entry name" value="EGF_2"/>
    <property type="match status" value="1"/>
</dbReference>
<dbReference type="PANTHER" id="PTHR24042">
    <property type="entry name" value="NEL HOMOLOG"/>
    <property type="match status" value="1"/>
</dbReference>
<dbReference type="SMART" id="SM00181">
    <property type="entry name" value="EGF"/>
    <property type="match status" value="6"/>
</dbReference>
<keyword evidence="2 7" id="KW-0732">Signal</keyword>
<accession>A0A8X6TWD8</accession>
<dbReference type="GO" id="GO:0005615">
    <property type="term" value="C:extracellular space"/>
    <property type="evidence" value="ECO:0007669"/>
    <property type="project" value="TreeGrafter"/>
</dbReference>
<dbReference type="InterPro" id="IPR051586">
    <property type="entry name" value="PKC-binding_NELL"/>
</dbReference>
<evidence type="ECO:0000256" key="1">
    <source>
        <dbReference type="ARBA" id="ARBA00022536"/>
    </source>
</evidence>
<reference evidence="9" key="1">
    <citation type="submission" date="2020-08" db="EMBL/GenBank/DDBJ databases">
        <title>Multicomponent nature underlies the extraordinary mechanical properties of spider dragline silk.</title>
        <authorList>
            <person name="Kono N."/>
            <person name="Nakamura H."/>
            <person name="Mori M."/>
            <person name="Yoshida Y."/>
            <person name="Ohtoshi R."/>
            <person name="Malay A.D."/>
            <person name="Moran D.A.P."/>
            <person name="Tomita M."/>
            <person name="Numata K."/>
            <person name="Arakawa K."/>
        </authorList>
    </citation>
    <scope>NUCLEOTIDE SEQUENCE</scope>
</reference>
<keyword evidence="10" id="KW-1185">Reference proteome</keyword>
<feature type="domain" description="EGF-like" evidence="8">
    <location>
        <begin position="570"/>
        <end position="606"/>
    </location>
</feature>
<feature type="signal peptide" evidence="7">
    <location>
        <begin position="1"/>
        <end position="26"/>
    </location>
</feature>
<name>A0A8X6TWD8_NEPPI</name>
<evidence type="ECO:0000313" key="10">
    <source>
        <dbReference type="Proteomes" id="UP000887013"/>
    </source>
</evidence>
<evidence type="ECO:0000259" key="8">
    <source>
        <dbReference type="PROSITE" id="PS50026"/>
    </source>
</evidence>
<dbReference type="InterPro" id="IPR018097">
    <property type="entry name" value="EGF_Ca-bd_CS"/>
</dbReference>
<organism evidence="9 10">
    <name type="scientific">Nephila pilipes</name>
    <name type="common">Giant wood spider</name>
    <name type="synonym">Nephila maculata</name>
    <dbReference type="NCBI Taxonomy" id="299642"/>
    <lineage>
        <taxon>Eukaryota</taxon>
        <taxon>Metazoa</taxon>
        <taxon>Ecdysozoa</taxon>
        <taxon>Arthropoda</taxon>
        <taxon>Chelicerata</taxon>
        <taxon>Arachnida</taxon>
        <taxon>Araneae</taxon>
        <taxon>Araneomorphae</taxon>
        <taxon>Entelegynae</taxon>
        <taxon>Araneoidea</taxon>
        <taxon>Nephilidae</taxon>
        <taxon>Nephila</taxon>
    </lineage>
</organism>
<sequence length="646" mass="71665">MNKITKRLPPFVCLFLILLNTYTSEALTDNLEEGSIDDSFLKDLKSDIISLVVQESDLQKAVTQCNNDADCYNAGKCTRTKDGLRVCECISGTSGPLCKDVDECINNPYRCGNGTDVQCLFDLVREKAFCKCDNTSKEFDHFEKICRVPCPEDTECEPNGRCVKDRKSRLSVSFCRCKSGASGDWCQIIDQCESKEMDCGSDIGVTCALGKNGEAYCECENTKQSFDYDDKVCKDCNCGNKSYSCKFENGTKICDCKPAYQQRIDECALCDCGYFYTLNCSFNATGEKICGCKPGAIQSKKGECITQCDDNKYKCSNGGTCDKITKMCHCPKGTSGDFCSDIDWCEDVRCGGWYEVLCVYNPETTMGECKCREENHVYDDKAKNCFEWHCGPFGSCTYENGSKICKCPEGYSLYDSKCGKCDCGKTESRACTLGYGSKKCHCKKNYAPKTGYFLDDGGRDTRCVYCNCGDHGECSFDGDKKRCDCDEHYLEYSGRCEECFCGNYGTCKLRNGEKVCTCDYDYAVRNGICVPCTCDPPGLRGIGAKCSFEDGVKYCKCPEGFVNEYGICEDIDECARGSCPSSTNCVNVPGSYECECKTGYELAREDDNPKFDGCKETQWRAATIALAVIMVSLSIIATRQILKKAS</sequence>
<dbReference type="PROSITE" id="PS50026">
    <property type="entry name" value="EGF_3"/>
    <property type="match status" value="3"/>
</dbReference>
<dbReference type="Pfam" id="PF07645">
    <property type="entry name" value="EGF_CA"/>
    <property type="match status" value="1"/>
</dbReference>
<dbReference type="PROSITE" id="PS01187">
    <property type="entry name" value="EGF_CA"/>
    <property type="match status" value="1"/>
</dbReference>
<dbReference type="InterPro" id="IPR001881">
    <property type="entry name" value="EGF-like_Ca-bd_dom"/>
</dbReference>
<dbReference type="InterPro" id="IPR000152">
    <property type="entry name" value="EGF-type_Asp/Asn_hydroxyl_site"/>
</dbReference>
<dbReference type="GO" id="GO:0008201">
    <property type="term" value="F:heparin binding"/>
    <property type="evidence" value="ECO:0007669"/>
    <property type="project" value="TreeGrafter"/>
</dbReference>
<dbReference type="InterPro" id="IPR000742">
    <property type="entry name" value="EGF"/>
</dbReference>
<proteinExistence type="predicted"/>
<dbReference type="InterPro" id="IPR009030">
    <property type="entry name" value="Growth_fac_rcpt_cys_sf"/>
</dbReference>
<dbReference type="EMBL" id="BMAW01112651">
    <property type="protein sequence ID" value="GFT53866.1"/>
    <property type="molecule type" value="Genomic_DNA"/>
</dbReference>
<feature type="domain" description="EGF-like" evidence="8">
    <location>
        <begin position="61"/>
        <end position="99"/>
    </location>
</feature>
<dbReference type="OrthoDB" id="6421645at2759"/>
<keyword evidence="4 6" id="KW-1015">Disulfide bond</keyword>
<protein>
    <submittedName>
        <fullName evidence="9">Tenascin-X</fullName>
    </submittedName>
</protein>
<dbReference type="Proteomes" id="UP000887013">
    <property type="component" value="Unassembled WGS sequence"/>
</dbReference>
<evidence type="ECO:0000256" key="4">
    <source>
        <dbReference type="ARBA" id="ARBA00023157"/>
    </source>
</evidence>
<keyword evidence="1 6" id="KW-0245">EGF-like domain</keyword>
<comment type="caution">
    <text evidence="6">Lacks conserved residue(s) required for the propagation of feature annotation.</text>
</comment>
<keyword evidence="5" id="KW-0325">Glycoprotein</keyword>
<feature type="domain" description="EGF-like" evidence="8">
    <location>
        <begin position="305"/>
        <end position="340"/>
    </location>
</feature>
<feature type="chain" id="PRO_5036501086" evidence="7">
    <location>
        <begin position="27"/>
        <end position="646"/>
    </location>
</feature>
<evidence type="ECO:0000256" key="5">
    <source>
        <dbReference type="ARBA" id="ARBA00023180"/>
    </source>
</evidence>
<dbReference type="SUPFAM" id="SSF57184">
    <property type="entry name" value="Growth factor receptor domain"/>
    <property type="match status" value="1"/>
</dbReference>
<dbReference type="GO" id="GO:0005509">
    <property type="term" value="F:calcium ion binding"/>
    <property type="evidence" value="ECO:0007669"/>
    <property type="project" value="InterPro"/>
</dbReference>
<dbReference type="FunFam" id="2.10.25.10:FF:000038">
    <property type="entry name" value="Fibrillin 2"/>
    <property type="match status" value="1"/>
</dbReference>
<evidence type="ECO:0000256" key="2">
    <source>
        <dbReference type="ARBA" id="ARBA00022729"/>
    </source>
</evidence>
<comment type="caution">
    <text evidence="9">The sequence shown here is derived from an EMBL/GenBank/DDBJ whole genome shotgun (WGS) entry which is preliminary data.</text>
</comment>
<evidence type="ECO:0000256" key="3">
    <source>
        <dbReference type="ARBA" id="ARBA00022737"/>
    </source>
</evidence>
<dbReference type="SMART" id="SM00179">
    <property type="entry name" value="EGF_CA"/>
    <property type="match status" value="1"/>
</dbReference>
<evidence type="ECO:0000256" key="7">
    <source>
        <dbReference type="SAM" id="SignalP"/>
    </source>
</evidence>
<dbReference type="InterPro" id="IPR049883">
    <property type="entry name" value="NOTCH1_EGF-like"/>
</dbReference>
<keyword evidence="3" id="KW-0677">Repeat</keyword>
<dbReference type="PROSITE" id="PS00022">
    <property type="entry name" value="EGF_1"/>
    <property type="match status" value="3"/>
</dbReference>
<dbReference type="PROSITE" id="PS00010">
    <property type="entry name" value="ASX_HYDROXYL"/>
    <property type="match status" value="1"/>
</dbReference>
<evidence type="ECO:0000256" key="6">
    <source>
        <dbReference type="PROSITE-ProRule" id="PRU00076"/>
    </source>
</evidence>
<dbReference type="PANTHER" id="PTHR24042:SF5">
    <property type="entry name" value="EGF-LIKE CALCIUM-BINDING DOMAIN-CONTAINING PROTEIN"/>
    <property type="match status" value="1"/>
</dbReference>
<feature type="disulfide bond" evidence="6">
    <location>
        <begin position="89"/>
        <end position="98"/>
    </location>
</feature>
<dbReference type="Gene3D" id="2.10.25.10">
    <property type="entry name" value="Laminin"/>
    <property type="match status" value="2"/>
</dbReference>